<dbReference type="Proteomes" id="UP000516437">
    <property type="component" value="Chromosome 1"/>
</dbReference>
<gene>
    <name evidence="2" type="ORF">CJ030_MR1G007359</name>
</gene>
<evidence type="ECO:0000313" key="3">
    <source>
        <dbReference type="Proteomes" id="UP000516437"/>
    </source>
</evidence>
<sequence>MSICFYTSLMTLRHDVVLHQYRTVMKSRVMIVITPKSSTLIVKSQDIVVEARGKRLRCDSSARSVGASDHSGIRVAATPSNEADDDLSSPASVNPRSTP</sequence>
<proteinExistence type="predicted"/>
<dbReference type="EMBL" id="RXIC02000019">
    <property type="protein sequence ID" value="KAB1227426.1"/>
    <property type="molecule type" value="Genomic_DNA"/>
</dbReference>
<evidence type="ECO:0000256" key="1">
    <source>
        <dbReference type="SAM" id="MobiDB-lite"/>
    </source>
</evidence>
<accession>A0A6A1WRZ0</accession>
<feature type="region of interest" description="Disordered" evidence="1">
    <location>
        <begin position="59"/>
        <end position="99"/>
    </location>
</feature>
<organism evidence="2 3">
    <name type="scientific">Morella rubra</name>
    <name type="common">Chinese bayberry</name>
    <dbReference type="NCBI Taxonomy" id="262757"/>
    <lineage>
        <taxon>Eukaryota</taxon>
        <taxon>Viridiplantae</taxon>
        <taxon>Streptophyta</taxon>
        <taxon>Embryophyta</taxon>
        <taxon>Tracheophyta</taxon>
        <taxon>Spermatophyta</taxon>
        <taxon>Magnoliopsida</taxon>
        <taxon>eudicotyledons</taxon>
        <taxon>Gunneridae</taxon>
        <taxon>Pentapetalae</taxon>
        <taxon>rosids</taxon>
        <taxon>fabids</taxon>
        <taxon>Fagales</taxon>
        <taxon>Myricaceae</taxon>
        <taxon>Morella</taxon>
    </lineage>
</organism>
<name>A0A6A1WRZ0_9ROSI</name>
<comment type="caution">
    <text evidence="2">The sequence shown here is derived from an EMBL/GenBank/DDBJ whole genome shotgun (WGS) entry which is preliminary data.</text>
</comment>
<reference evidence="2 3" key="1">
    <citation type="journal article" date="2019" name="Plant Biotechnol. J.">
        <title>The red bayberry genome and genetic basis of sex determination.</title>
        <authorList>
            <person name="Jia H.M."/>
            <person name="Jia H.J."/>
            <person name="Cai Q.L."/>
            <person name="Wang Y."/>
            <person name="Zhao H.B."/>
            <person name="Yang W.F."/>
            <person name="Wang G.Y."/>
            <person name="Li Y.H."/>
            <person name="Zhan D.L."/>
            <person name="Shen Y.T."/>
            <person name="Niu Q.F."/>
            <person name="Chang L."/>
            <person name="Qiu J."/>
            <person name="Zhao L."/>
            <person name="Xie H.B."/>
            <person name="Fu W.Y."/>
            <person name="Jin J."/>
            <person name="Li X.W."/>
            <person name="Jiao Y."/>
            <person name="Zhou C.C."/>
            <person name="Tu T."/>
            <person name="Chai C.Y."/>
            <person name="Gao J.L."/>
            <person name="Fan L.J."/>
            <person name="van de Weg E."/>
            <person name="Wang J.Y."/>
            <person name="Gao Z.S."/>
        </authorList>
    </citation>
    <scope>NUCLEOTIDE SEQUENCE [LARGE SCALE GENOMIC DNA]</scope>
    <source>
        <tissue evidence="2">Leaves</tissue>
    </source>
</reference>
<dbReference type="AlphaFoldDB" id="A0A6A1WRZ0"/>
<evidence type="ECO:0000313" key="2">
    <source>
        <dbReference type="EMBL" id="KAB1227426.1"/>
    </source>
</evidence>
<feature type="compositionally biased region" description="Polar residues" evidence="1">
    <location>
        <begin position="89"/>
        <end position="99"/>
    </location>
</feature>
<protein>
    <submittedName>
        <fullName evidence="2">Uncharacterized protein</fullName>
    </submittedName>
</protein>
<keyword evidence="3" id="KW-1185">Reference proteome</keyword>